<dbReference type="AlphaFoldDB" id="A0A4U1JPN3"/>
<dbReference type="Proteomes" id="UP000310597">
    <property type="component" value="Unassembled WGS sequence"/>
</dbReference>
<dbReference type="RefSeq" id="WP_136906926.1">
    <property type="nucleotide sequence ID" value="NZ_SWJZ01000049.1"/>
</dbReference>
<comment type="caution">
    <text evidence="1">The sequence shown here is derived from an EMBL/GenBank/DDBJ whole genome shotgun (WGS) entry which is preliminary data.</text>
</comment>
<sequence length="504" mass="56737">MVDAVVNKAADDEHGWDHVIDLTPPHSRALPADLNTHLIQCFAQIKTTTGKKPRTRIKLSNAIKAAKSPNPTFVFLFHHQRDDDAPTLYGRHFWRDDIERILRRAREISVSGSDKELHHICLPLTFSDADRIGDLPSDWMFDVVQKHGGGIYSNEKLKLVQTVGYEEFSHNGTFSIPSSASIEEIVLHELGLREDLPFIDFQVFDQRFGLDVAIPDQSFKEGRISISCEPKPVTLKIISEDGPEFEIQANGRIPRLISPNDPNFKIRIDAGCIDILTSFGQSDQKIKFSLDLDELGNFSQKIGLMCILSWGRSQRLRFEVHLEQGKVFGGEMNKVSIAGDWFKQHADVGIHLANLLGPQRMKDIQISHSGFQRCVSDMYIAATLVASGALRFDGEFDGEIDQFGHLIGYACTVVEDWCVGAIYQVEHNARASEGGRQKFYFSRPKVVRRFAYKQQYEHFKEFVAAEFIDFRSRFDGPTAVLMGGNIAEWSTAFSGNGALSIDVE</sequence>
<proteinExistence type="predicted"/>
<protein>
    <recommendedName>
        <fullName evidence="3">DUF4365 domain-containing protein</fullName>
    </recommendedName>
</protein>
<organism evidence="1 2">
    <name type="scientific">Rhodobacter capsulatus</name>
    <name type="common">Rhodopseudomonas capsulata</name>
    <dbReference type="NCBI Taxonomy" id="1061"/>
    <lineage>
        <taxon>Bacteria</taxon>
        <taxon>Pseudomonadati</taxon>
        <taxon>Pseudomonadota</taxon>
        <taxon>Alphaproteobacteria</taxon>
        <taxon>Rhodobacterales</taxon>
        <taxon>Rhodobacter group</taxon>
        <taxon>Rhodobacter</taxon>
    </lineage>
</organism>
<dbReference type="EMBL" id="SWJZ01000049">
    <property type="protein sequence ID" value="TKD17983.1"/>
    <property type="molecule type" value="Genomic_DNA"/>
</dbReference>
<gene>
    <name evidence="1" type="ORF">FBT96_11945</name>
</gene>
<dbReference type="OrthoDB" id="6878627at2"/>
<evidence type="ECO:0000313" key="1">
    <source>
        <dbReference type="EMBL" id="TKD17983.1"/>
    </source>
</evidence>
<evidence type="ECO:0008006" key="3">
    <source>
        <dbReference type="Google" id="ProtNLM"/>
    </source>
</evidence>
<name>A0A4U1JPN3_RHOCA</name>
<accession>A0A4U1JPN3</accession>
<evidence type="ECO:0000313" key="2">
    <source>
        <dbReference type="Proteomes" id="UP000310597"/>
    </source>
</evidence>
<reference evidence="1 2" key="1">
    <citation type="submission" date="2019-04" db="EMBL/GenBank/DDBJ databases">
        <title>Draft Whole-Genome sequence of the purple photosynthetic bacterium Rhodobacter capsulatus SP108 with an indigenous class A beta-lactamase.</title>
        <authorList>
            <person name="Robertson S."/>
            <person name="Meyer T.E."/>
            <person name="Kyndt J.A."/>
        </authorList>
    </citation>
    <scope>NUCLEOTIDE SEQUENCE [LARGE SCALE GENOMIC DNA]</scope>
    <source>
        <strain evidence="1 2">SP108</strain>
    </source>
</reference>